<feature type="transmembrane region" description="Helical" evidence="1">
    <location>
        <begin position="263"/>
        <end position="281"/>
    </location>
</feature>
<dbReference type="OrthoDB" id="5392263at2759"/>
<dbReference type="RefSeq" id="XP_003047000.1">
    <property type="nucleotide sequence ID" value="XM_003046954.1"/>
</dbReference>
<dbReference type="eggNOG" id="ENOG502RG0U">
    <property type="taxonomic scope" value="Eukaryota"/>
</dbReference>
<dbReference type="InParanoid" id="C7Z4B4"/>
<dbReference type="AlphaFoldDB" id="C7Z4B4"/>
<keyword evidence="1" id="KW-1133">Transmembrane helix</keyword>
<keyword evidence="1" id="KW-0812">Transmembrane</keyword>
<reference evidence="3 4" key="1">
    <citation type="journal article" date="2009" name="PLoS Genet.">
        <title>The genome of Nectria haematococca: contribution of supernumerary chromosomes to gene expansion.</title>
        <authorList>
            <person name="Coleman J.J."/>
            <person name="Rounsley S.D."/>
            <person name="Rodriguez-Carres M."/>
            <person name="Kuo A."/>
            <person name="Wasmann C.C."/>
            <person name="Grimwood J."/>
            <person name="Schmutz J."/>
            <person name="Taga M."/>
            <person name="White G.J."/>
            <person name="Zhou S."/>
            <person name="Schwartz D.C."/>
            <person name="Freitag M."/>
            <person name="Ma L.J."/>
            <person name="Danchin E.G."/>
            <person name="Henrissat B."/>
            <person name="Coutinho P.M."/>
            <person name="Nelson D.R."/>
            <person name="Straney D."/>
            <person name="Napoli C.A."/>
            <person name="Barker B.M."/>
            <person name="Gribskov M."/>
            <person name="Rep M."/>
            <person name="Kroken S."/>
            <person name="Molnar I."/>
            <person name="Rensing C."/>
            <person name="Kennell J.C."/>
            <person name="Zamora J."/>
            <person name="Farman M.L."/>
            <person name="Selker E.U."/>
            <person name="Salamov A."/>
            <person name="Shapiro H."/>
            <person name="Pangilinan J."/>
            <person name="Lindquist E."/>
            <person name="Lamers C."/>
            <person name="Grigoriev I.V."/>
            <person name="Geiser D.M."/>
            <person name="Covert S.F."/>
            <person name="Temporini E."/>
            <person name="Vanetten H.D."/>
        </authorList>
    </citation>
    <scope>NUCLEOTIDE SEQUENCE [LARGE SCALE GENOMIC DNA]</scope>
    <source>
        <strain evidence="4">ATCC MYA-4622 / CBS 123669 / FGSC 9596 / NRRL 45880 / 77-13-4</strain>
    </source>
</reference>
<dbReference type="GeneID" id="9675336"/>
<protein>
    <submittedName>
        <fullName evidence="3">Uncharacterized protein</fullName>
    </submittedName>
</protein>
<evidence type="ECO:0000256" key="2">
    <source>
        <dbReference type="SAM" id="SignalP"/>
    </source>
</evidence>
<feature type="signal peptide" evidence="2">
    <location>
        <begin position="1"/>
        <end position="22"/>
    </location>
</feature>
<evidence type="ECO:0000256" key="1">
    <source>
        <dbReference type="SAM" id="Phobius"/>
    </source>
</evidence>
<keyword evidence="4" id="KW-1185">Reference proteome</keyword>
<evidence type="ECO:0000313" key="4">
    <source>
        <dbReference type="Proteomes" id="UP000005206"/>
    </source>
</evidence>
<feature type="transmembrane region" description="Helical" evidence="1">
    <location>
        <begin position="486"/>
        <end position="508"/>
    </location>
</feature>
<dbReference type="VEuPathDB" id="FungiDB:NECHADRAFT_83545"/>
<gene>
    <name evidence="3" type="ORF">NECHADRAFT_83545</name>
</gene>
<feature type="transmembrane region" description="Helical" evidence="1">
    <location>
        <begin position="460"/>
        <end position="480"/>
    </location>
</feature>
<feature type="transmembrane region" description="Helical" evidence="1">
    <location>
        <begin position="229"/>
        <end position="251"/>
    </location>
</feature>
<dbReference type="HOGENOM" id="CLU_029549_0_0_1"/>
<feature type="chain" id="PRO_5002988920" evidence="2">
    <location>
        <begin position="23"/>
        <end position="542"/>
    </location>
</feature>
<name>C7Z4B4_FUSV7</name>
<keyword evidence="1" id="KW-0472">Membrane</keyword>
<proteinExistence type="predicted"/>
<dbReference type="KEGG" id="nhe:NECHADRAFT_83545"/>
<sequence length="542" mass="60719">MHPPLSPIYSFLVLACVVAVSAQDYGFSTCLKKLNDTMYGNRTEGGLNNETVLDYLWDGPIQGLTGKSPNVTLGYEGCLKVCGGRTDSVSARSALEMVTTWIFPLAIIFNLPFDSLHRKKIFGTLKALINWAGSPQTALTHTIWNVRQIRHCHLMAKSRNILHKDAFFVLSCLGQFELPDDDRFYTALAYGLFRPLTQSNRQPDRDQKYTAELLSMVAFQLRMLRRRGVVPTLASLGTFIAAFVFSIVLAFHQDVGSRTGSPLTLGLLYCWLPMLVIFTIIDRNPVSADRSAALMSRWLFNVDAVLNFAQDAGADLDLMRKPEWWSRDTSEDDMSVFRIKEFIGQGRKIQYCGLAYTTIETWENHSPRLGRDLNEYTAFSQEILKSLKGPPPAQWYATAMASFSLVLLEVMMAFLIAYCTPTFGLGCWSVSLLLYGVLSSFTWTYHLFSKAPGKKGRRACTVFNFLAFAWLATLTGLVNFDMLGPWITASAVGGSVPGLVLIVAIFWWKRCQHLWSTQETGPLQDFELGNVNSRADASWLVA</sequence>
<feature type="transmembrane region" description="Helical" evidence="1">
    <location>
        <begin position="423"/>
        <end position="448"/>
    </location>
</feature>
<keyword evidence="2" id="KW-0732">Signal</keyword>
<feature type="transmembrane region" description="Helical" evidence="1">
    <location>
        <begin position="395"/>
        <end position="417"/>
    </location>
</feature>
<dbReference type="EMBL" id="GG698909">
    <property type="protein sequence ID" value="EEU41287.1"/>
    <property type="molecule type" value="Genomic_DNA"/>
</dbReference>
<accession>C7Z4B4</accession>
<dbReference type="Proteomes" id="UP000005206">
    <property type="component" value="Chromosome 8"/>
</dbReference>
<organism evidence="3 4">
    <name type="scientific">Fusarium vanettenii (strain ATCC MYA-4622 / CBS 123669 / FGSC 9596 / NRRL 45880 / 77-13-4)</name>
    <name type="common">Fusarium solani subsp. pisi</name>
    <dbReference type="NCBI Taxonomy" id="660122"/>
    <lineage>
        <taxon>Eukaryota</taxon>
        <taxon>Fungi</taxon>
        <taxon>Dikarya</taxon>
        <taxon>Ascomycota</taxon>
        <taxon>Pezizomycotina</taxon>
        <taxon>Sordariomycetes</taxon>
        <taxon>Hypocreomycetidae</taxon>
        <taxon>Hypocreales</taxon>
        <taxon>Nectriaceae</taxon>
        <taxon>Fusarium</taxon>
        <taxon>Fusarium solani species complex</taxon>
        <taxon>Fusarium vanettenii</taxon>
    </lineage>
</organism>
<dbReference type="OMA" id="WHYGVAH"/>
<evidence type="ECO:0000313" key="3">
    <source>
        <dbReference type="EMBL" id="EEU41287.1"/>
    </source>
</evidence>